<dbReference type="Gene3D" id="2.130.10.10">
    <property type="entry name" value="YVTN repeat-like/Quinoprotein amine dehydrogenase"/>
    <property type="match status" value="1"/>
</dbReference>
<dbReference type="PANTHER" id="PTHR19872:SF9">
    <property type="entry name" value="UBIQUITIN-BINDING SDF UBIQUITIN LIGASE COMPLEX SUBUNIT"/>
    <property type="match status" value="1"/>
</dbReference>
<dbReference type="InterPro" id="IPR001680">
    <property type="entry name" value="WD40_rpt"/>
</dbReference>
<evidence type="ECO:0000256" key="4">
    <source>
        <dbReference type="PROSITE-ProRule" id="PRU00221"/>
    </source>
</evidence>
<name>A0A821ZNK1_9BILA</name>
<feature type="repeat" description="WD" evidence="4">
    <location>
        <begin position="1"/>
        <end position="26"/>
    </location>
</feature>
<protein>
    <recommendedName>
        <fullName evidence="7">F-box/WD repeat-containing protein 7</fullName>
    </recommendedName>
</protein>
<feature type="repeat" description="WD" evidence="4">
    <location>
        <begin position="27"/>
        <end position="66"/>
    </location>
</feature>
<comment type="caution">
    <text evidence="5">The sequence shown here is derived from an EMBL/GenBank/DDBJ whole genome shotgun (WGS) entry which is preliminary data.</text>
</comment>
<dbReference type="InterPro" id="IPR015943">
    <property type="entry name" value="WD40/YVTN_repeat-like_dom_sf"/>
</dbReference>
<evidence type="ECO:0008006" key="7">
    <source>
        <dbReference type="Google" id="ProtNLM"/>
    </source>
</evidence>
<accession>A0A821ZNK1</accession>
<proteinExistence type="predicted"/>
<keyword evidence="3" id="KW-0833">Ubl conjugation pathway</keyword>
<keyword evidence="6" id="KW-1185">Reference proteome</keyword>
<dbReference type="SMART" id="SM00320">
    <property type="entry name" value="WD40"/>
    <property type="match status" value="1"/>
</dbReference>
<sequence length="75" mass="8135">GKHIVSGSLDCMIRVWDVEQGTCVHQLTGHLSLTSGMQLRGNILVSGNADSTVKIWDIESGKCLHTLAGKKNFIE</sequence>
<evidence type="ECO:0000313" key="5">
    <source>
        <dbReference type="EMBL" id="CAF4982985.1"/>
    </source>
</evidence>
<dbReference type="InterPro" id="IPR051075">
    <property type="entry name" value="SCF_subunit_WD-repeat"/>
</dbReference>
<dbReference type="PROSITE" id="PS50294">
    <property type="entry name" value="WD_REPEATS_REGION"/>
    <property type="match status" value="2"/>
</dbReference>
<keyword evidence="2" id="KW-0677">Repeat</keyword>
<evidence type="ECO:0000256" key="2">
    <source>
        <dbReference type="ARBA" id="ARBA00022737"/>
    </source>
</evidence>
<evidence type="ECO:0000256" key="3">
    <source>
        <dbReference type="ARBA" id="ARBA00022786"/>
    </source>
</evidence>
<dbReference type="Proteomes" id="UP000663873">
    <property type="component" value="Unassembled WGS sequence"/>
</dbReference>
<dbReference type="AlphaFoldDB" id="A0A821ZNK1"/>
<dbReference type="SUPFAM" id="SSF50978">
    <property type="entry name" value="WD40 repeat-like"/>
    <property type="match status" value="1"/>
</dbReference>
<reference evidence="5" key="1">
    <citation type="submission" date="2021-02" db="EMBL/GenBank/DDBJ databases">
        <authorList>
            <person name="Nowell W R."/>
        </authorList>
    </citation>
    <scope>NUCLEOTIDE SEQUENCE</scope>
</reference>
<dbReference type="InterPro" id="IPR020472">
    <property type="entry name" value="WD40_PAC1"/>
</dbReference>
<dbReference type="PANTHER" id="PTHR19872">
    <property type="entry name" value="UBIQUITIN LIGASE SPECIFICITY FACTOR/HREP PROTEIN"/>
    <property type="match status" value="1"/>
</dbReference>
<gene>
    <name evidence="5" type="ORF">UJA718_LOCUS49410</name>
</gene>
<dbReference type="PRINTS" id="PR00320">
    <property type="entry name" value="GPROTEINBRPT"/>
</dbReference>
<dbReference type="InterPro" id="IPR036322">
    <property type="entry name" value="WD40_repeat_dom_sf"/>
</dbReference>
<organism evidence="5 6">
    <name type="scientific">Rotaria socialis</name>
    <dbReference type="NCBI Taxonomy" id="392032"/>
    <lineage>
        <taxon>Eukaryota</taxon>
        <taxon>Metazoa</taxon>
        <taxon>Spiralia</taxon>
        <taxon>Gnathifera</taxon>
        <taxon>Rotifera</taxon>
        <taxon>Eurotatoria</taxon>
        <taxon>Bdelloidea</taxon>
        <taxon>Philodinida</taxon>
        <taxon>Philodinidae</taxon>
        <taxon>Rotaria</taxon>
    </lineage>
</organism>
<feature type="non-terminal residue" evidence="5">
    <location>
        <position position="1"/>
    </location>
</feature>
<evidence type="ECO:0000313" key="6">
    <source>
        <dbReference type="Proteomes" id="UP000663873"/>
    </source>
</evidence>
<keyword evidence="1 4" id="KW-0853">WD repeat</keyword>
<dbReference type="PROSITE" id="PS00678">
    <property type="entry name" value="WD_REPEATS_1"/>
    <property type="match status" value="2"/>
</dbReference>
<dbReference type="Pfam" id="PF00400">
    <property type="entry name" value="WD40"/>
    <property type="match status" value="2"/>
</dbReference>
<dbReference type="PROSITE" id="PS50082">
    <property type="entry name" value="WD_REPEATS_2"/>
    <property type="match status" value="2"/>
</dbReference>
<dbReference type="EMBL" id="CAJOBP010103623">
    <property type="protein sequence ID" value="CAF4982985.1"/>
    <property type="molecule type" value="Genomic_DNA"/>
</dbReference>
<evidence type="ECO:0000256" key="1">
    <source>
        <dbReference type="ARBA" id="ARBA00022574"/>
    </source>
</evidence>
<dbReference type="InterPro" id="IPR019775">
    <property type="entry name" value="WD40_repeat_CS"/>
</dbReference>